<feature type="transmembrane region" description="Helical" evidence="10">
    <location>
        <begin position="60"/>
        <end position="84"/>
    </location>
</feature>
<dbReference type="RefSeq" id="WP_070792937.1">
    <property type="nucleotide sequence ID" value="NZ_MKIR01000024.1"/>
</dbReference>
<dbReference type="Proteomes" id="UP000178622">
    <property type="component" value="Unassembled WGS sequence"/>
</dbReference>
<proteinExistence type="predicted"/>
<feature type="compositionally biased region" description="Acidic residues" evidence="9">
    <location>
        <begin position="258"/>
        <end position="268"/>
    </location>
</feature>
<evidence type="ECO:0000313" key="11">
    <source>
        <dbReference type="EMBL" id="OFI48542.1"/>
    </source>
</evidence>
<protein>
    <submittedName>
        <fullName evidence="11">PTS N-acetylgalactosamine transporter subunit IIA</fullName>
    </submittedName>
</protein>
<evidence type="ECO:0000256" key="5">
    <source>
        <dbReference type="ARBA" id="ARBA00022683"/>
    </source>
</evidence>
<keyword evidence="12" id="KW-1185">Reference proteome</keyword>
<feature type="transmembrane region" description="Helical" evidence="10">
    <location>
        <begin position="176"/>
        <end position="199"/>
    </location>
</feature>
<comment type="caution">
    <text evidence="11">The sequence shown here is derived from an EMBL/GenBank/DDBJ whole genome shotgun (WGS) entry which is preliminary data.</text>
</comment>
<evidence type="ECO:0000256" key="1">
    <source>
        <dbReference type="ARBA" id="ARBA00004651"/>
    </source>
</evidence>
<dbReference type="PROSITE" id="PS51106">
    <property type="entry name" value="PTS_EIIC_TYPE_4"/>
    <property type="match status" value="1"/>
</dbReference>
<dbReference type="PANTHER" id="PTHR32502">
    <property type="entry name" value="N-ACETYLGALACTOSAMINE PERMEASE II COMPONENT-RELATED"/>
    <property type="match status" value="1"/>
</dbReference>
<keyword evidence="5" id="KW-0598">Phosphotransferase system</keyword>
<feature type="region of interest" description="Disordered" evidence="9">
    <location>
        <begin position="249"/>
        <end position="268"/>
    </location>
</feature>
<evidence type="ECO:0000256" key="3">
    <source>
        <dbReference type="ARBA" id="ARBA00022475"/>
    </source>
</evidence>
<dbReference type="EMBL" id="MKIR01000024">
    <property type="protein sequence ID" value="OFI48542.1"/>
    <property type="molecule type" value="Genomic_DNA"/>
</dbReference>
<evidence type="ECO:0000256" key="10">
    <source>
        <dbReference type="SAM" id="Phobius"/>
    </source>
</evidence>
<accession>A0A1E8GJX9</accession>
<dbReference type="PANTHER" id="PTHR32502:SF28">
    <property type="entry name" value="PHOSPHOTRANSFERASE SYSTEM SUGAR-SPECIFIC EIIC COMPONENT"/>
    <property type="match status" value="1"/>
</dbReference>
<comment type="subcellular location">
    <subcellularLocation>
        <location evidence="1">Cell membrane</location>
        <topology evidence="1">Multi-pass membrane protein</topology>
    </subcellularLocation>
</comment>
<keyword evidence="6 10" id="KW-0812">Transmembrane</keyword>
<sequence length="268" mass="28801">MELVQNILIILLSIWIVLDQQGLVITTWFPIMVAFFVGLIMGDMQTAMVIGGTFQLMALGVANIGGSSVPNWGLAALVGSFIAIRTTSDIEQAKAVALAVGVPVGMLGIQLDVLAKLLNTYVTHGAQKAANEKKFKKMNQILWLGPVVFGLSTAIPTALCVIFGDKIVKLILDYVPQWFTDGLSIAGSMLPVVGIALLLQVMPVKKYMTMLLVGFVLSAYLNLPIMGVSIVGFAMAYYFFTTQINKATPATAGAPSENYEDEGDDFDE</sequence>
<name>A0A1E8GJX9_9LACT</name>
<keyword evidence="4" id="KW-0762">Sugar transport</keyword>
<evidence type="ECO:0000256" key="7">
    <source>
        <dbReference type="ARBA" id="ARBA00022989"/>
    </source>
</evidence>
<feature type="transmembrane region" description="Helical" evidence="10">
    <location>
        <begin position="211"/>
        <end position="240"/>
    </location>
</feature>
<evidence type="ECO:0000256" key="8">
    <source>
        <dbReference type="ARBA" id="ARBA00023136"/>
    </source>
</evidence>
<keyword evidence="2" id="KW-0813">Transport</keyword>
<keyword evidence="8 10" id="KW-0472">Membrane</keyword>
<dbReference type="AlphaFoldDB" id="A0A1E8GJX9"/>
<dbReference type="Pfam" id="PF03609">
    <property type="entry name" value="EII-Sor"/>
    <property type="match status" value="1"/>
</dbReference>
<dbReference type="STRING" id="1859473.BG261_06500"/>
<keyword evidence="3" id="KW-1003">Cell membrane</keyword>
<evidence type="ECO:0000256" key="6">
    <source>
        <dbReference type="ARBA" id="ARBA00022692"/>
    </source>
</evidence>
<gene>
    <name evidence="11" type="ORF">BG261_06500</name>
</gene>
<organism evidence="11 12">
    <name type="scientific">Floricoccus tropicus</name>
    <dbReference type="NCBI Taxonomy" id="1859473"/>
    <lineage>
        <taxon>Bacteria</taxon>
        <taxon>Bacillati</taxon>
        <taxon>Bacillota</taxon>
        <taxon>Bacilli</taxon>
        <taxon>Lactobacillales</taxon>
        <taxon>Streptococcaceae</taxon>
        <taxon>Floricoccus</taxon>
    </lineage>
</organism>
<feature type="transmembrane region" description="Helical" evidence="10">
    <location>
        <begin position="141"/>
        <end position="164"/>
    </location>
</feature>
<dbReference type="OrthoDB" id="1649937at2"/>
<evidence type="ECO:0000256" key="4">
    <source>
        <dbReference type="ARBA" id="ARBA00022597"/>
    </source>
</evidence>
<dbReference type="GO" id="GO:0005886">
    <property type="term" value="C:plasma membrane"/>
    <property type="evidence" value="ECO:0007669"/>
    <property type="project" value="UniProtKB-SubCell"/>
</dbReference>
<reference evidence="12" key="1">
    <citation type="submission" date="2016-09" db="EMBL/GenBank/DDBJ databases">
        <title>Draft genome sequence of a novel species of the family Streptococcaceae isolated from flowers.</title>
        <authorList>
            <person name="Chuah L.-O."/>
            <person name="Yap K.-P."/>
            <person name="Thong K.L."/>
            <person name="Liong M.T."/>
            <person name="Ahmad R."/>
            <person name="Rusul G."/>
        </authorList>
    </citation>
    <scope>NUCLEOTIDE SEQUENCE [LARGE SCALE GENOMIC DNA]</scope>
    <source>
        <strain evidence="12">DF1</strain>
    </source>
</reference>
<evidence type="ECO:0000256" key="9">
    <source>
        <dbReference type="SAM" id="MobiDB-lite"/>
    </source>
</evidence>
<evidence type="ECO:0000313" key="12">
    <source>
        <dbReference type="Proteomes" id="UP000178622"/>
    </source>
</evidence>
<dbReference type="GO" id="GO:0009401">
    <property type="term" value="P:phosphoenolpyruvate-dependent sugar phosphotransferase system"/>
    <property type="evidence" value="ECO:0007669"/>
    <property type="project" value="UniProtKB-KW"/>
</dbReference>
<dbReference type="InterPro" id="IPR004700">
    <property type="entry name" value="PTS_IIC_man"/>
</dbReference>
<dbReference type="InterPro" id="IPR050303">
    <property type="entry name" value="GatZ_KbaZ_carbometab"/>
</dbReference>
<keyword evidence="7 10" id="KW-1133">Transmembrane helix</keyword>
<evidence type="ECO:0000256" key="2">
    <source>
        <dbReference type="ARBA" id="ARBA00022448"/>
    </source>
</evidence>
<feature type="transmembrane region" description="Helical" evidence="10">
    <location>
        <begin position="7"/>
        <end position="40"/>
    </location>
</feature>